<evidence type="ECO:0000259" key="4">
    <source>
        <dbReference type="Pfam" id="PF00384"/>
    </source>
</evidence>
<gene>
    <name evidence="6" type="primary">nasC</name>
    <name evidence="6" type="ORF">JIR001_05850</name>
</gene>
<proteinExistence type="predicted"/>
<dbReference type="InterPro" id="IPR006656">
    <property type="entry name" value="Mopterin_OxRdtase"/>
</dbReference>
<dbReference type="Pfam" id="PF01568">
    <property type="entry name" value="Molydop_binding"/>
    <property type="match status" value="1"/>
</dbReference>
<dbReference type="InterPro" id="IPR006655">
    <property type="entry name" value="Mopterin_OxRdtase_prok_CS"/>
</dbReference>
<sequence>MLPNADDPVTQGKCCGKGRLAHIPNDSPERITTPLLKSNGTWHPVTWEEAMAWFSQRVHRWQDKFGPDAVAVYGGGSLTNEVSYLLGKFARVALGTRYIDYNGRYCMSSAAAGANLTLGVDRGLTNPLSDLPLARCILMAGANVADAQPTLMPYLLEAKKRGAFLIVIDPRETPTARIADLHLPIRPGTDAALVNGMLKIIVEHDLVDWSFVRRHTSGWESLLDHIRRVDLSEVVEQTDIPRELIEHAALAYGQASTGFVLTARGVEQHAWGVQNVRNFLNLVLLTGKIGKPGCGYGAITGQGNGQGGREHGQKADQLPGYRLLDDPEARERIARIWGVSPDTLPRSGVSAYEMFDKILADKIRGMIVFGSNPIISSPNAARVESALRRLDWLVVVDFFLTETAQMADLVLPAASYLENEGTITNLEGRVLLRRAVRPAPGQAKPDWETIMEMARALGKGEWFRYQSAEDIFRELAEASRGGKADYSGMTYGRIEQSQGLFWPCTHERPEGTPRLFEDGRFGHPDGKARLVPVHAPTSNWREEDEWPLTLTTGRIIHHYLSGTLTRRTPALMEKSPVPYLEMHPETAQQLGLSDGQPARVTSPVSSIVLTVKITERIRPDTVFAPFHWEGEQSINRLIPAKLDPTSRMPAFKIVRVRVEPVKEQPQSRQQEPVLVS</sequence>
<dbReference type="CDD" id="cd00508">
    <property type="entry name" value="MopB_CT_Fdh-Nap-like"/>
    <property type="match status" value="1"/>
</dbReference>
<dbReference type="GO" id="GO:0043546">
    <property type="term" value="F:molybdopterin cofactor binding"/>
    <property type="evidence" value="ECO:0007669"/>
    <property type="project" value="InterPro"/>
</dbReference>
<organism evidence="6 7">
    <name type="scientific">Polycladomyces abyssicola</name>
    <dbReference type="NCBI Taxonomy" id="1125966"/>
    <lineage>
        <taxon>Bacteria</taxon>
        <taxon>Bacillati</taxon>
        <taxon>Bacillota</taxon>
        <taxon>Bacilli</taxon>
        <taxon>Bacillales</taxon>
        <taxon>Thermoactinomycetaceae</taxon>
        <taxon>Polycladomyces</taxon>
    </lineage>
</organism>
<dbReference type="InterPro" id="IPR009010">
    <property type="entry name" value="Asp_de-COase-like_dom_sf"/>
</dbReference>
<dbReference type="Gene3D" id="2.40.40.20">
    <property type="match status" value="1"/>
</dbReference>
<dbReference type="InterPro" id="IPR050123">
    <property type="entry name" value="Prok_molybdopt-oxidoreductase"/>
</dbReference>
<dbReference type="GO" id="GO:0016020">
    <property type="term" value="C:membrane"/>
    <property type="evidence" value="ECO:0007669"/>
    <property type="project" value="TreeGrafter"/>
</dbReference>
<dbReference type="PANTHER" id="PTHR43105">
    <property type="entry name" value="RESPIRATORY NITRATE REDUCTASE"/>
    <property type="match status" value="1"/>
</dbReference>
<evidence type="ECO:0000256" key="3">
    <source>
        <dbReference type="ARBA" id="ARBA00023014"/>
    </source>
</evidence>
<evidence type="ECO:0000256" key="2">
    <source>
        <dbReference type="ARBA" id="ARBA00023004"/>
    </source>
</evidence>
<evidence type="ECO:0000256" key="1">
    <source>
        <dbReference type="ARBA" id="ARBA00022723"/>
    </source>
</evidence>
<reference evidence="6" key="2">
    <citation type="journal article" date="2021" name="Microbiol. Resour. Announc.">
        <title>Complete Genome Sequence of Polycladomyces abyssicola JIR-001T, Isolated from Hemipelagic Sediment in Deep Seawater.</title>
        <authorList>
            <person name="Tsubouchi T."/>
            <person name="Kaneko Y."/>
        </authorList>
    </citation>
    <scope>NUCLEOTIDE SEQUENCE</scope>
    <source>
        <strain evidence="6">JIR-001</strain>
    </source>
</reference>
<evidence type="ECO:0000259" key="5">
    <source>
        <dbReference type="Pfam" id="PF01568"/>
    </source>
</evidence>
<dbReference type="Proteomes" id="UP000677436">
    <property type="component" value="Chromosome"/>
</dbReference>
<reference evidence="6" key="1">
    <citation type="journal article" date="2013" name="Int. J. Syst. Evol. Microbiol.">
        <title>Polycladomyces abyssicola gen. nov., sp. nov., a thermophilic filamentous bacterium isolated from hemipelagic sediment.</title>
        <authorList>
            <person name="Tsubouchi T."/>
            <person name="Shimane Y."/>
            <person name="Mori K."/>
            <person name="Usui K."/>
            <person name="Hiraki T."/>
            <person name="Tame A."/>
            <person name="Uematsu K."/>
            <person name="Maruyama T."/>
            <person name="Hatada Y."/>
        </authorList>
    </citation>
    <scope>NUCLEOTIDE SEQUENCE</scope>
    <source>
        <strain evidence="6">JIR-001</strain>
    </source>
</reference>
<dbReference type="EMBL" id="AP024601">
    <property type="protein sequence ID" value="BCU80802.1"/>
    <property type="molecule type" value="Genomic_DNA"/>
</dbReference>
<keyword evidence="7" id="KW-1185">Reference proteome</keyword>
<dbReference type="SUPFAM" id="SSF53706">
    <property type="entry name" value="Formate dehydrogenase/DMSO reductase, domains 1-3"/>
    <property type="match status" value="1"/>
</dbReference>
<name>A0A8D5UCN4_9BACL</name>
<dbReference type="GO" id="GO:0022904">
    <property type="term" value="P:respiratory electron transport chain"/>
    <property type="evidence" value="ECO:0007669"/>
    <property type="project" value="TreeGrafter"/>
</dbReference>
<dbReference type="InterPro" id="IPR006657">
    <property type="entry name" value="MoPterin_dinucl-bd_dom"/>
</dbReference>
<dbReference type="Pfam" id="PF00384">
    <property type="entry name" value="Molybdopterin"/>
    <property type="match status" value="1"/>
</dbReference>
<dbReference type="GO" id="GO:0051536">
    <property type="term" value="F:iron-sulfur cluster binding"/>
    <property type="evidence" value="ECO:0007669"/>
    <property type="project" value="UniProtKB-KW"/>
</dbReference>
<dbReference type="Gene3D" id="3.40.50.740">
    <property type="match status" value="1"/>
</dbReference>
<dbReference type="SUPFAM" id="SSF50692">
    <property type="entry name" value="ADC-like"/>
    <property type="match status" value="1"/>
</dbReference>
<keyword evidence="1" id="KW-0479">Metal-binding</keyword>
<keyword evidence="2" id="KW-0408">Iron</keyword>
<evidence type="ECO:0000313" key="6">
    <source>
        <dbReference type="EMBL" id="BCU80802.1"/>
    </source>
</evidence>
<feature type="domain" description="Molybdopterin dinucleotide-binding" evidence="5">
    <location>
        <begin position="548"/>
        <end position="654"/>
    </location>
</feature>
<dbReference type="KEGG" id="pabs:JIR001_05850"/>
<dbReference type="Gene3D" id="3.40.228.10">
    <property type="entry name" value="Dimethylsulfoxide Reductase, domain 2"/>
    <property type="match status" value="1"/>
</dbReference>
<dbReference type="AlphaFoldDB" id="A0A8D5UCN4"/>
<feature type="domain" description="Molybdopterin oxidoreductase" evidence="4">
    <location>
        <begin position="30"/>
        <end position="454"/>
    </location>
</feature>
<dbReference type="PANTHER" id="PTHR43105:SF10">
    <property type="entry name" value="NADH-QUINONE OXIDOREDUCTASE SUBUNIT G"/>
    <property type="match status" value="1"/>
</dbReference>
<protein>
    <submittedName>
        <fullName evidence="6">Assimilatory nitrate reductase catalytic subunit</fullName>
    </submittedName>
</protein>
<dbReference type="GO" id="GO:0046872">
    <property type="term" value="F:metal ion binding"/>
    <property type="evidence" value="ECO:0007669"/>
    <property type="project" value="UniProtKB-KW"/>
</dbReference>
<accession>A0A8D5UCN4</accession>
<dbReference type="PROSITE" id="PS00490">
    <property type="entry name" value="MOLYBDOPTERIN_PROK_2"/>
    <property type="match status" value="1"/>
</dbReference>
<evidence type="ECO:0000313" key="7">
    <source>
        <dbReference type="Proteomes" id="UP000677436"/>
    </source>
</evidence>
<dbReference type="GO" id="GO:0003954">
    <property type="term" value="F:NADH dehydrogenase activity"/>
    <property type="evidence" value="ECO:0007669"/>
    <property type="project" value="TreeGrafter"/>
</dbReference>
<keyword evidence="3" id="KW-0411">Iron-sulfur</keyword>